<accession>A0A1F7JMU3</accession>
<evidence type="ECO:0008006" key="3">
    <source>
        <dbReference type="Google" id="ProtNLM"/>
    </source>
</evidence>
<protein>
    <recommendedName>
        <fullName evidence="3">DUF458 domain-containing protein</fullName>
    </recommendedName>
</protein>
<dbReference type="EMBL" id="MGAY01000019">
    <property type="protein sequence ID" value="OGK56924.1"/>
    <property type="molecule type" value="Genomic_DNA"/>
</dbReference>
<evidence type="ECO:0000313" key="2">
    <source>
        <dbReference type="Proteomes" id="UP000176376"/>
    </source>
</evidence>
<dbReference type="PANTHER" id="PTHR39961">
    <property type="entry name" value="HYPOTHETICAL CYTOSOLIC PROTEIN"/>
    <property type="match status" value="1"/>
</dbReference>
<reference evidence="1 2" key="1">
    <citation type="journal article" date="2016" name="Nat. Commun.">
        <title>Thousands of microbial genomes shed light on interconnected biogeochemical processes in an aquifer system.</title>
        <authorList>
            <person name="Anantharaman K."/>
            <person name="Brown C.T."/>
            <person name="Hug L.A."/>
            <person name="Sharon I."/>
            <person name="Castelle C.J."/>
            <person name="Probst A.J."/>
            <person name="Thomas B.C."/>
            <person name="Singh A."/>
            <person name="Wilkins M.J."/>
            <person name="Karaoz U."/>
            <person name="Brodie E.L."/>
            <person name="Williams K.H."/>
            <person name="Hubbard S.S."/>
            <person name="Banfield J.F."/>
        </authorList>
    </citation>
    <scope>NUCLEOTIDE SEQUENCE [LARGE SCALE GENOMIC DNA]</scope>
</reference>
<dbReference type="AlphaFoldDB" id="A0A1F7JMU3"/>
<gene>
    <name evidence="1" type="ORF">A3J15_00840</name>
</gene>
<dbReference type="Pfam" id="PF04308">
    <property type="entry name" value="RNaseH_like"/>
    <property type="match status" value="1"/>
</dbReference>
<dbReference type="PANTHER" id="PTHR39961:SF1">
    <property type="entry name" value="DUF458 DOMAIN-CONTAINING PROTEIN"/>
    <property type="match status" value="1"/>
</dbReference>
<dbReference type="STRING" id="1802074.A3J15_00840"/>
<sequence length="156" mass="17672">MFNSPTHGSLTVHQLQKIVSSYMHKDRQSKYRIIIGSDSQKTKKGSYDFVVALAIHRVGSGGVYFWKREIVDQKMNLKERMYREAVLSLISAEELSILFRDNGISKYDVEIHVDIGTNGETKDMITEISGMVRANGYEVKIKPDSFGASKVADRHT</sequence>
<evidence type="ECO:0000313" key="1">
    <source>
        <dbReference type="EMBL" id="OGK56924.1"/>
    </source>
</evidence>
<name>A0A1F7JMU3_9BACT</name>
<dbReference type="InterPro" id="IPR007405">
    <property type="entry name" value="Phage_KVP40_Orf299"/>
</dbReference>
<dbReference type="Proteomes" id="UP000176376">
    <property type="component" value="Unassembled WGS sequence"/>
</dbReference>
<proteinExistence type="predicted"/>
<comment type="caution">
    <text evidence="1">The sequence shown here is derived from an EMBL/GenBank/DDBJ whole genome shotgun (WGS) entry which is preliminary data.</text>
</comment>
<organism evidence="1 2">
    <name type="scientific">Candidatus Roizmanbacteria bacterium RIFCSPLOWO2_02_FULL_38_10</name>
    <dbReference type="NCBI Taxonomy" id="1802074"/>
    <lineage>
        <taxon>Bacteria</taxon>
        <taxon>Candidatus Roizmaniibacteriota</taxon>
    </lineage>
</organism>